<evidence type="ECO:0000313" key="6">
    <source>
        <dbReference type="Proteomes" id="UP000029981"/>
    </source>
</evidence>
<feature type="repeat" description="PPR" evidence="3">
    <location>
        <begin position="239"/>
        <end position="273"/>
    </location>
</feature>
<evidence type="ECO:0008006" key="7">
    <source>
        <dbReference type="Google" id="ProtNLM"/>
    </source>
</evidence>
<protein>
    <recommendedName>
        <fullName evidence="7">Pentacotripeptide-repeat region of PRORP domain-containing protein</fullName>
    </recommendedName>
</protein>
<dbReference type="GO" id="GO:0007005">
    <property type="term" value="P:mitochondrion organization"/>
    <property type="evidence" value="ECO:0000318"/>
    <property type="project" value="GO_Central"/>
</dbReference>
<dbReference type="PANTHER" id="PTHR47934:SF8">
    <property type="entry name" value="PENTACOTRIPEPTIDE-REPEAT REGION OF PRORP DOMAIN-CONTAINING PROTEIN"/>
    <property type="match status" value="1"/>
</dbReference>
<feature type="repeat" description="PPR" evidence="3">
    <location>
        <begin position="444"/>
        <end position="478"/>
    </location>
</feature>
<dbReference type="EMBL" id="CM002925">
    <property type="protein sequence ID" value="KGN53058.1"/>
    <property type="molecule type" value="Genomic_DNA"/>
</dbReference>
<dbReference type="GO" id="GO:0006396">
    <property type="term" value="P:RNA processing"/>
    <property type="evidence" value="ECO:0000318"/>
    <property type="project" value="GO_Central"/>
</dbReference>
<dbReference type="Pfam" id="PF13041">
    <property type="entry name" value="PPR_2"/>
    <property type="match status" value="2"/>
</dbReference>
<dbReference type="GO" id="GO:0005739">
    <property type="term" value="C:mitochondrion"/>
    <property type="evidence" value="ECO:0000318"/>
    <property type="project" value="GO_Central"/>
</dbReference>
<dbReference type="Proteomes" id="UP000029981">
    <property type="component" value="Chromosome 4"/>
</dbReference>
<dbReference type="eggNOG" id="KOG4197">
    <property type="taxonomic scope" value="Eukaryota"/>
</dbReference>
<dbReference type="AlphaFoldDB" id="A0A0A0KU61"/>
<comment type="similarity">
    <text evidence="1">Belongs to the PPR family. P subfamily.</text>
</comment>
<dbReference type="InterPro" id="IPR051114">
    <property type="entry name" value="Mito_RNA_Proc_CCM1"/>
</dbReference>
<dbReference type="PANTHER" id="PTHR47934">
    <property type="entry name" value="PENTATRICOPEPTIDE REPEAT-CONTAINING PROTEIN PET309, MITOCHONDRIAL"/>
    <property type="match status" value="1"/>
</dbReference>
<dbReference type="Gramene" id="KGN53058">
    <property type="protein sequence ID" value="KGN53058"/>
    <property type="gene ID" value="Csa_4G013030"/>
</dbReference>
<organism evidence="5 6">
    <name type="scientific">Cucumis sativus</name>
    <name type="common">Cucumber</name>
    <dbReference type="NCBI Taxonomy" id="3659"/>
    <lineage>
        <taxon>Eukaryota</taxon>
        <taxon>Viridiplantae</taxon>
        <taxon>Streptophyta</taxon>
        <taxon>Embryophyta</taxon>
        <taxon>Tracheophyta</taxon>
        <taxon>Spermatophyta</taxon>
        <taxon>Magnoliopsida</taxon>
        <taxon>eudicotyledons</taxon>
        <taxon>Gunneridae</taxon>
        <taxon>Pentapetalae</taxon>
        <taxon>rosids</taxon>
        <taxon>fabids</taxon>
        <taxon>Cucurbitales</taxon>
        <taxon>Cucurbitaceae</taxon>
        <taxon>Benincaseae</taxon>
        <taxon>Cucumis</taxon>
    </lineage>
</organism>
<evidence type="ECO:0000256" key="4">
    <source>
        <dbReference type="SAM" id="MobiDB-lite"/>
    </source>
</evidence>
<name>A0A0A0KU61_CUCSA</name>
<proteinExistence type="inferred from homology"/>
<accession>A0A0A0KU61</accession>
<feature type="compositionally biased region" description="Low complexity" evidence="4">
    <location>
        <begin position="49"/>
        <end position="58"/>
    </location>
</feature>
<feature type="region of interest" description="Disordered" evidence="4">
    <location>
        <begin position="42"/>
        <end position="63"/>
    </location>
</feature>
<evidence type="ECO:0000256" key="2">
    <source>
        <dbReference type="ARBA" id="ARBA00022737"/>
    </source>
</evidence>
<evidence type="ECO:0000313" key="5">
    <source>
        <dbReference type="EMBL" id="KGN53058.1"/>
    </source>
</evidence>
<reference evidence="5 6" key="2">
    <citation type="journal article" date="2009" name="PLoS ONE">
        <title>An integrated genetic and cytogenetic map of the cucumber genome.</title>
        <authorList>
            <person name="Ren Y."/>
            <person name="Zhang Z."/>
            <person name="Liu J."/>
            <person name="Staub J.E."/>
            <person name="Han Y."/>
            <person name="Cheng Z."/>
            <person name="Li X."/>
            <person name="Lu J."/>
            <person name="Miao H."/>
            <person name="Kang H."/>
            <person name="Xie B."/>
            <person name="Gu X."/>
            <person name="Wang X."/>
            <person name="Du Y."/>
            <person name="Jin W."/>
            <person name="Huang S."/>
        </authorList>
    </citation>
    <scope>NUCLEOTIDE SEQUENCE [LARGE SCALE GENOMIC DNA]</scope>
    <source>
        <strain evidence="6">cv. 9930</strain>
    </source>
</reference>
<reference evidence="5 6" key="3">
    <citation type="journal article" date="2010" name="BMC Genomics">
        <title>Transcriptome sequencing and comparative analysis of cucumber flowers with different sex types.</title>
        <authorList>
            <person name="Guo S."/>
            <person name="Zheng Y."/>
            <person name="Joung J.G."/>
            <person name="Liu S."/>
            <person name="Zhang Z."/>
            <person name="Crasta O.R."/>
            <person name="Sobral B.W."/>
            <person name="Xu Y."/>
            <person name="Huang S."/>
            <person name="Fei Z."/>
        </authorList>
    </citation>
    <scope>NUCLEOTIDE SEQUENCE [LARGE SCALE GENOMIC DNA]</scope>
    <source>
        <strain evidence="6">cv. 9930</strain>
    </source>
</reference>
<feature type="repeat" description="PPR" evidence="3">
    <location>
        <begin position="409"/>
        <end position="443"/>
    </location>
</feature>
<dbReference type="OMA" id="TFSICIR"/>
<evidence type="ECO:0000256" key="1">
    <source>
        <dbReference type="ARBA" id="ARBA00007626"/>
    </source>
</evidence>
<feature type="repeat" description="PPR" evidence="3">
    <location>
        <begin position="374"/>
        <end position="408"/>
    </location>
</feature>
<evidence type="ECO:0000256" key="3">
    <source>
        <dbReference type="PROSITE-ProRule" id="PRU00708"/>
    </source>
</evidence>
<keyword evidence="6" id="KW-1185">Reference proteome</keyword>
<dbReference type="PROSITE" id="PS51375">
    <property type="entry name" value="PPR"/>
    <property type="match status" value="4"/>
</dbReference>
<dbReference type="InterPro" id="IPR011990">
    <property type="entry name" value="TPR-like_helical_dom_sf"/>
</dbReference>
<sequence>MLVTIRSSSALLKLLSLHFHGSSSHFFSTSKTTNHIAIAPRALARRPTSRTAPTPRSPNTLGSSDVVNSVCSLLSNKNPQTPNLDLDHLLKRFKDNLSSDFVLQILMNYKLLGRAKTLEFFSWSGLQMGFRFDASVVEYMADFLGRRKLFDDMKCLLVTVLSHKGRISCRTFSICIRFLGRQGRVREALCLFEEMEPKFGCKPDNLVFNNMLYALCKKEPTGELIDTALKIFRRIELPDKYSYSNVIIGLCKFGRYSTAIEAFGEMYRAGLVPTRTAVNILIGNLCSLSAKEGAVEKVRVNSTYRPFTVLVPNVNPKSGAIEPAVGIFWAANKLSLVPSSFVTVQLISELCRLGQMQEAIRVLKVVEGDKLRCAEECYSVVMKALCEHRHVDEASDLFGRMLSQGMKPKLAIYNYVICMLCKLGNLDSAERVFGIMNKKRCAPDHVTYSALIHAYGENRDWSAAYGLLKEMLSLGMSPHFHVYSIVDKLMREHGQIDLCLKLEMKWEAQILQKLCKQGQLEAAYEKMKSMLEKGLSPPIYVRDAFESAFQKKDSNSFSTQIDPGFGLSNSKCALPVNVFPINQDLHSSLESLPLELALMRIISNSPQDNTMAIGNKEGKKAKNSSLKGKIHSKADLSRVKHQINTNHIKDWSSASLYDPEEVPSSVGLYLLLASLLTVKFKEEILLMLSIGVGTHFVGLVL</sequence>
<gene>
    <name evidence="5" type="ORF">Csa_4G013030</name>
</gene>
<dbReference type="Pfam" id="PF01535">
    <property type="entry name" value="PPR"/>
    <property type="match status" value="4"/>
</dbReference>
<dbReference type="NCBIfam" id="TIGR00756">
    <property type="entry name" value="PPR"/>
    <property type="match status" value="5"/>
</dbReference>
<reference evidence="5 6" key="1">
    <citation type="journal article" date="2009" name="Nat. Genet.">
        <title>The genome of the cucumber, Cucumis sativus L.</title>
        <authorList>
            <person name="Huang S."/>
            <person name="Li R."/>
            <person name="Zhang Z."/>
            <person name="Li L."/>
            <person name="Gu X."/>
            <person name="Fan W."/>
            <person name="Lucas W.J."/>
            <person name="Wang X."/>
            <person name="Xie B."/>
            <person name="Ni P."/>
            <person name="Ren Y."/>
            <person name="Zhu H."/>
            <person name="Li J."/>
            <person name="Lin K."/>
            <person name="Jin W."/>
            <person name="Fei Z."/>
            <person name="Li G."/>
            <person name="Staub J."/>
            <person name="Kilian A."/>
            <person name="van der Vossen E.A."/>
            <person name="Wu Y."/>
            <person name="Guo J."/>
            <person name="He J."/>
            <person name="Jia Z."/>
            <person name="Ren Y."/>
            <person name="Tian G."/>
            <person name="Lu Y."/>
            <person name="Ruan J."/>
            <person name="Qian W."/>
            <person name="Wang M."/>
            <person name="Huang Q."/>
            <person name="Li B."/>
            <person name="Xuan Z."/>
            <person name="Cao J."/>
            <person name="Asan"/>
            <person name="Wu Z."/>
            <person name="Zhang J."/>
            <person name="Cai Q."/>
            <person name="Bai Y."/>
            <person name="Zhao B."/>
            <person name="Han Y."/>
            <person name="Li Y."/>
            <person name="Li X."/>
            <person name="Wang S."/>
            <person name="Shi Q."/>
            <person name="Liu S."/>
            <person name="Cho W.K."/>
            <person name="Kim J.Y."/>
            <person name="Xu Y."/>
            <person name="Heller-Uszynska K."/>
            <person name="Miao H."/>
            <person name="Cheng Z."/>
            <person name="Zhang S."/>
            <person name="Wu J."/>
            <person name="Yang Y."/>
            <person name="Kang H."/>
            <person name="Li M."/>
            <person name="Liang H."/>
            <person name="Ren X."/>
            <person name="Shi Z."/>
            <person name="Wen M."/>
            <person name="Jian M."/>
            <person name="Yang H."/>
            <person name="Zhang G."/>
            <person name="Yang Z."/>
            <person name="Chen R."/>
            <person name="Liu S."/>
            <person name="Li J."/>
            <person name="Ma L."/>
            <person name="Liu H."/>
            <person name="Zhou Y."/>
            <person name="Zhao J."/>
            <person name="Fang X."/>
            <person name="Li G."/>
            <person name="Fang L."/>
            <person name="Li Y."/>
            <person name="Liu D."/>
            <person name="Zheng H."/>
            <person name="Zhang Y."/>
            <person name="Qin N."/>
            <person name="Li Z."/>
            <person name="Yang G."/>
            <person name="Yang S."/>
            <person name="Bolund L."/>
            <person name="Kristiansen K."/>
            <person name="Zheng H."/>
            <person name="Li S."/>
            <person name="Zhang X."/>
            <person name="Yang H."/>
            <person name="Wang J."/>
            <person name="Sun R."/>
            <person name="Zhang B."/>
            <person name="Jiang S."/>
            <person name="Wang J."/>
            <person name="Du Y."/>
            <person name="Li S."/>
        </authorList>
    </citation>
    <scope>NUCLEOTIDE SEQUENCE [LARGE SCALE GENOMIC DNA]</scope>
    <source>
        <strain evidence="6">cv. 9930</strain>
    </source>
</reference>
<reference evidence="5 6" key="4">
    <citation type="journal article" date="2011" name="BMC Genomics">
        <title>RNA-Seq improves annotation of protein-coding genes in the cucumber genome.</title>
        <authorList>
            <person name="Li Z."/>
            <person name="Zhang Z."/>
            <person name="Yan P."/>
            <person name="Huang S."/>
            <person name="Fei Z."/>
            <person name="Lin K."/>
        </authorList>
    </citation>
    <scope>NUCLEOTIDE SEQUENCE [LARGE SCALE GENOMIC DNA]</scope>
    <source>
        <strain evidence="6">cv. 9930</strain>
    </source>
</reference>
<dbReference type="Gene3D" id="1.25.40.10">
    <property type="entry name" value="Tetratricopeptide repeat domain"/>
    <property type="match status" value="3"/>
</dbReference>
<dbReference type="GO" id="GO:0003729">
    <property type="term" value="F:mRNA binding"/>
    <property type="evidence" value="ECO:0000318"/>
    <property type="project" value="GO_Central"/>
</dbReference>
<keyword evidence="2" id="KW-0677">Repeat</keyword>
<dbReference type="InterPro" id="IPR002885">
    <property type="entry name" value="PPR_rpt"/>
</dbReference>